<proteinExistence type="predicted"/>
<name>A0A450VDI2_9GAMM</name>
<dbReference type="AlphaFoldDB" id="A0A450VDI2"/>
<dbReference type="EMBL" id="CAADFI010000113">
    <property type="protein sequence ID" value="VFJ97488.1"/>
    <property type="molecule type" value="Genomic_DNA"/>
</dbReference>
<reference evidence="3" key="1">
    <citation type="submission" date="2019-02" db="EMBL/GenBank/DDBJ databases">
        <authorList>
            <person name="Gruber-Vodicka R. H."/>
            <person name="Seah K. B. B."/>
        </authorList>
    </citation>
    <scope>NUCLEOTIDE SEQUENCE</scope>
    <source>
        <strain evidence="3">BECK_SA2B12</strain>
        <strain evidence="1">BECK_SA2B15</strain>
        <strain evidence="2">BECK_SA2B20</strain>
    </source>
</reference>
<dbReference type="EMBL" id="CAADFJ010000104">
    <property type="protein sequence ID" value="VFK02811.1"/>
    <property type="molecule type" value="Genomic_DNA"/>
</dbReference>
<accession>A0A450VDI2</accession>
<evidence type="ECO:0000313" key="3">
    <source>
        <dbReference type="EMBL" id="VFK02811.1"/>
    </source>
</evidence>
<protein>
    <submittedName>
        <fullName evidence="3">Uncharacterized protein</fullName>
    </submittedName>
</protein>
<gene>
    <name evidence="1" type="ORF">BECKH772A_GA0070896_101041</name>
    <name evidence="2" type="ORF">BECKH772B_GA0070898_101131</name>
    <name evidence="3" type="ORF">BECKH772C_GA0070978_101041</name>
</gene>
<dbReference type="EMBL" id="CAADFG010000104">
    <property type="protein sequence ID" value="VFJ96435.1"/>
    <property type="molecule type" value="Genomic_DNA"/>
</dbReference>
<evidence type="ECO:0000313" key="2">
    <source>
        <dbReference type="EMBL" id="VFJ97488.1"/>
    </source>
</evidence>
<evidence type="ECO:0000313" key="1">
    <source>
        <dbReference type="EMBL" id="VFJ96435.1"/>
    </source>
</evidence>
<organism evidence="3">
    <name type="scientific">Candidatus Kentrum eta</name>
    <dbReference type="NCBI Taxonomy" id="2126337"/>
    <lineage>
        <taxon>Bacteria</taxon>
        <taxon>Pseudomonadati</taxon>
        <taxon>Pseudomonadota</taxon>
        <taxon>Gammaproteobacteria</taxon>
        <taxon>Candidatus Kentrum</taxon>
    </lineage>
</organism>
<sequence length="43" mass="4704">MKTDKAIALFSDEGARETILMAPYETYVARFNQAVGALLVVCP</sequence>